<organism evidence="2 3">
    <name type="scientific">Candidatus Shapirobacteria bacterium GW2011_GWE2_38_30</name>
    <dbReference type="NCBI Taxonomy" id="1618490"/>
    <lineage>
        <taxon>Bacteria</taxon>
        <taxon>Candidatus Shapironibacteriota</taxon>
    </lineage>
</organism>
<gene>
    <name evidence="2" type="ORF">US90_C0005G0041</name>
</gene>
<dbReference type="SUPFAM" id="SSF51261">
    <property type="entry name" value="Duplicated hybrid motif"/>
    <property type="match status" value="2"/>
</dbReference>
<dbReference type="InterPro" id="IPR050570">
    <property type="entry name" value="Cell_wall_metabolism_enzyme"/>
</dbReference>
<dbReference type="PANTHER" id="PTHR21666">
    <property type="entry name" value="PEPTIDASE-RELATED"/>
    <property type="match status" value="1"/>
</dbReference>
<dbReference type="Gene3D" id="2.70.70.10">
    <property type="entry name" value="Glucose Permease (Domain IIA)"/>
    <property type="match status" value="1"/>
</dbReference>
<dbReference type="Gene3D" id="6.10.250.3150">
    <property type="match status" value="1"/>
</dbReference>
<dbReference type="PANTHER" id="PTHR21666:SF270">
    <property type="entry name" value="MUREIN HYDROLASE ACTIVATOR ENVC"/>
    <property type="match status" value="1"/>
</dbReference>
<evidence type="ECO:0000256" key="1">
    <source>
        <dbReference type="SAM" id="Coils"/>
    </source>
</evidence>
<feature type="coiled-coil region" evidence="1">
    <location>
        <begin position="163"/>
        <end position="197"/>
    </location>
</feature>
<reference evidence="2 3" key="1">
    <citation type="journal article" date="2015" name="Nature">
        <title>rRNA introns, odd ribosomes, and small enigmatic genomes across a large radiation of phyla.</title>
        <authorList>
            <person name="Brown C.T."/>
            <person name="Hug L.A."/>
            <person name="Thomas B.C."/>
            <person name="Sharon I."/>
            <person name="Castelle C.J."/>
            <person name="Singh A."/>
            <person name="Wilkins M.J."/>
            <person name="Williams K.H."/>
            <person name="Banfield J.F."/>
        </authorList>
    </citation>
    <scope>NUCLEOTIDE SEQUENCE [LARGE SCALE GENOMIC DNA]</scope>
</reference>
<dbReference type="Proteomes" id="UP000034406">
    <property type="component" value="Unassembled WGS sequence"/>
</dbReference>
<evidence type="ECO:0000313" key="2">
    <source>
        <dbReference type="EMBL" id="KKQ70827.1"/>
    </source>
</evidence>
<accession>A0A0G0JW15</accession>
<proteinExistence type="predicted"/>
<dbReference type="EMBL" id="LBUT01000005">
    <property type="protein sequence ID" value="KKQ70827.1"/>
    <property type="molecule type" value="Genomic_DNA"/>
</dbReference>
<name>A0A0G0JW15_9BACT</name>
<sequence>MSKKIFLLSFLILYFIFNPKILPSVNARGADGKCTTDAECQEDIRNAEAMLNKLAKEKDTLSNQIKYINSQVELTRLKISQTENSIRILEIEIADLVVKIDKLDVYLNYLSSILISQINESYKLQKRYPTFMLIFSDKFNKFFEHYKYYEVLQKNNRDSLVNMETARLNYDNQKKEKDLKQQQLAELQSTLDRQNKSLIVQKSSKTSLLEITKNDEVKYQRLKKDAESELATLLAAKFVGKREVKKGEALGIMGNTGYSFGDHLHFGVYELSESNISSWTYANDLDPMPYLNEHGWPMDSPRVTQNWGHTQYSYLYRDGFHHGIDMVSGNKTILSVNDGVAYFYRNAQSSLGNHVKLFHPDGKMTLYLHMQ</sequence>
<dbReference type="STRING" id="1618490.US90_C0005G0041"/>
<dbReference type="InterPro" id="IPR011055">
    <property type="entry name" value="Dup_hybrid_motif"/>
</dbReference>
<feature type="coiled-coil region" evidence="1">
    <location>
        <begin position="37"/>
        <end position="99"/>
    </location>
</feature>
<dbReference type="AlphaFoldDB" id="A0A0G0JW15"/>
<protein>
    <submittedName>
        <fullName evidence="2">Peptidase, M23 family</fullName>
    </submittedName>
</protein>
<comment type="caution">
    <text evidence="2">The sequence shown here is derived from an EMBL/GenBank/DDBJ whole genome shotgun (WGS) entry which is preliminary data.</text>
</comment>
<evidence type="ECO:0000313" key="3">
    <source>
        <dbReference type="Proteomes" id="UP000034406"/>
    </source>
</evidence>
<dbReference type="GO" id="GO:0004222">
    <property type="term" value="F:metalloendopeptidase activity"/>
    <property type="evidence" value="ECO:0007669"/>
    <property type="project" value="TreeGrafter"/>
</dbReference>
<keyword evidence="1" id="KW-0175">Coiled coil</keyword>
<dbReference type="CDD" id="cd12797">
    <property type="entry name" value="M23_peptidase"/>
    <property type="match status" value="2"/>
</dbReference>